<dbReference type="VEuPathDB" id="AmoebaDB:NAEGRDRAFT_68183"/>
<dbReference type="OrthoDB" id="9973935at2759"/>
<evidence type="ECO:0000313" key="3">
    <source>
        <dbReference type="EMBL" id="EFC43784.1"/>
    </source>
</evidence>
<organism evidence="4">
    <name type="scientific">Naegleria gruberi</name>
    <name type="common">Amoeba</name>
    <dbReference type="NCBI Taxonomy" id="5762"/>
    <lineage>
        <taxon>Eukaryota</taxon>
        <taxon>Discoba</taxon>
        <taxon>Heterolobosea</taxon>
        <taxon>Tetramitia</taxon>
        <taxon>Eutetramitia</taxon>
        <taxon>Vahlkampfiidae</taxon>
        <taxon>Naegleria</taxon>
    </lineage>
</organism>
<evidence type="ECO:0000259" key="2">
    <source>
        <dbReference type="PROSITE" id="PS51471"/>
    </source>
</evidence>
<dbReference type="Proteomes" id="UP000006671">
    <property type="component" value="Unassembled WGS sequence"/>
</dbReference>
<dbReference type="CDD" id="cd18893">
    <property type="entry name" value="TET-like"/>
    <property type="match status" value="1"/>
</dbReference>
<feature type="compositionally biased region" description="Polar residues" evidence="1">
    <location>
        <begin position="159"/>
        <end position="177"/>
    </location>
</feature>
<dbReference type="AlphaFoldDB" id="D2VHE0"/>
<dbReference type="EMBL" id="GG738871">
    <property type="protein sequence ID" value="EFC43784.1"/>
    <property type="molecule type" value="Genomic_DNA"/>
</dbReference>
<dbReference type="RefSeq" id="XP_002676528.1">
    <property type="nucleotide sequence ID" value="XM_002676482.1"/>
</dbReference>
<feature type="compositionally biased region" description="Polar residues" evidence="1">
    <location>
        <begin position="1"/>
        <end position="15"/>
    </location>
</feature>
<keyword evidence="4" id="KW-1185">Reference proteome</keyword>
<evidence type="ECO:0000313" key="4">
    <source>
        <dbReference type="Proteomes" id="UP000006671"/>
    </source>
</evidence>
<dbReference type="InterPro" id="IPR005123">
    <property type="entry name" value="Oxoglu/Fe-dep_dioxygenase_dom"/>
</dbReference>
<dbReference type="Gene3D" id="3.60.130.30">
    <property type="match status" value="1"/>
</dbReference>
<dbReference type="KEGG" id="ngr:NAEGRDRAFT_68183"/>
<protein>
    <submittedName>
        <fullName evidence="3">Predicted protein</fullName>
    </submittedName>
</protein>
<dbReference type="PROSITE" id="PS51471">
    <property type="entry name" value="FE2OG_OXY"/>
    <property type="match status" value="1"/>
</dbReference>
<feature type="domain" description="Fe2OG dioxygenase" evidence="2">
    <location>
        <begin position="374"/>
        <end position="468"/>
    </location>
</feature>
<feature type="region of interest" description="Disordered" evidence="1">
    <location>
        <begin position="1"/>
        <end position="20"/>
    </location>
</feature>
<name>D2VHE0_NAEGR</name>
<dbReference type="GeneID" id="8847724"/>
<dbReference type="InParanoid" id="D2VHE0"/>
<feature type="region of interest" description="Disordered" evidence="1">
    <location>
        <begin position="157"/>
        <end position="182"/>
    </location>
</feature>
<feature type="region of interest" description="Disordered" evidence="1">
    <location>
        <begin position="114"/>
        <end position="133"/>
    </location>
</feature>
<accession>D2VHE0</accession>
<reference evidence="3 4" key="1">
    <citation type="journal article" date="2010" name="Cell">
        <title>The genome of Naegleria gruberi illuminates early eukaryotic versatility.</title>
        <authorList>
            <person name="Fritz-Laylin L.K."/>
            <person name="Prochnik S.E."/>
            <person name="Ginger M.L."/>
            <person name="Dacks J.B."/>
            <person name="Carpenter M.L."/>
            <person name="Field M.C."/>
            <person name="Kuo A."/>
            <person name="Paredez A."/>
            <person name="Chapman J."/>
            <person name="Pham J."/>
            <person name="Shu S."/>
            <person name="Neupane R."/>
            <person name="Cipriano M."/>
            <person name="Mancuso J."/>
            <person name="Tu H."/>
            <person name="Salamov A."/>
            <person name="Lindquist E."/>
            <person name="Shapiro H."/>
            <person name="Lucas S."/>
            <person name="Grigoriev I.V."/>
            <person name="Cande W.Z."/>
            <person name="Fulton C."/>
            <person name="Rokhsar D.S."/>
            <person name="Dawson S.C."/>
        </authorList>
    </citation>
    <scope>NUCLEOTIDE SEQUENCE [LARGE SCALE GENOMIC DNA]</scope>
    <source>
        <strain evidence="3 4">NEG-M</strain>
    </source>
</reference>
<proteinExistence type="predicted"/>
<sequence>MSINTTFNQKTTQSGEPPMMMRMTNSSTPPLTPKNCLPIFVYNDYGKLIREEQQQPTDIITNNNNSMMRSMPTTNRWETNPQTPLSVSPFQPLLPIPNFSHAFIVGNLPPSVSVRRKNRKMSEKPKNNSAPSKIMHQLELSVLNNQRRIAPKGPLADISNIQLPQQESTNKSNNTTPKKPRIRQLMLTTPLRESLQSNQSARSKYIDEEANNYSINDSPETTIIKTSNTKDSEHKAAMATNLGLSTDDFECKPFETTTLPSVIDKNYLVVDKEGCTQLALLPNHIPTSVCKLIEVKCRKVSNLRHALKIQKASFYVNWWTKSQPMGYMCKDNESEIGKVVNEIAELLSDHCRNLLRMCNERVYKKISELKEDKFFAPCICFNILEHDLESRITKFHHDKMDYGVSVLFYFGDYSRGNLNVLDAGSSSTIVTRPGDAVILRGNYYKHSVQNIEPGNNKARYSIVFFAHSTHFLKKKYELSPAAAKKAFLVDNPDFVSIKKRKQASSSSDVSVKKSKKSTEDNVEFIQTHTYLGNGYKSGHKNYQYYVKFNNSDQKEWKSYESLPKQAVASYWVKFKKLKSLSNQ</sequence>
<gene>
    <name evidence="3" type="ORF">NAEGRDRAFT_68183</name>
</gene>
<evidence type="ECO:0000256" key="1">
    <source>
        <dbReference type="SAM" id="MobiDB-lite"/>
    </source>
</evidence>